<dbReference type="PANTHER" id="PTHR24148">
    <property type="entry name" value="ANKYRIN REPEAT DOMAIN-CONTAINING PROTEIN 39 HOMOLOG-RELATED"/>
    <property type="match status" value="1"/>
</dbReference>
<evidence type="ECO:0000313" key="3">
    <source>
        <dbReference type="Proteomes" id="UP000758603"/>
    </source>
</evidence>
<evidence type="ECO:0000259" key="1">
    <source>
        <dbReference type="Pfam" id="PF06985"/>
    </source>
</evidence>
<accession>A0A9P8ZT48</accession>
<feature type="domain" description="Heterokaryon incompatibility" evidence="1">
    <location>
        <begin position="58"/>
        <end position="193"/>
    </location>
</feature>
<dbReference type="Pfam" id="PF26639">
    <property type="entry name" value="Het-6_barrel"/>
    <property type="match status" value="1"/>
</dbReference>
<dbReference type="Proteomes" id="UP000758603">
    <property type="component" value="Unassembled WGS sequence"/>
</dbReference>
<dbReference type="AlphaFoldDB" id="A0A9P8ZT48"/>
<organism evidence="2 3">
    <name type="scientific">Truncatella angustata</name>
    <dbReference type="NCBI Taxonomy" id="152316"/>
    <lineage>
        <taxon>Eukaryota</taxon>
        <taxon>Fungi</taxon>
        <taxon>Dikarya</taxon>
        <taxon>Ascomycota</taxon>
        <taxon>Pezizomycotina</taxon>
        <taxon>Sordariomycetes</taxon>
        <taxon>Xylariomycetidae</taxon>
        <taxon>Amphisphaeriales</taxon>
        <taxon>Sporocadaceae</taxon>
        <taxon>Truncatella</taxon>
    </lineage>
</organism>
<sequence>MSSTELHIGYPGLYEALGSAEIRLLHFFPSPEPSSNIYCQLERYSLLDLINPTTFQAFEALSYTWGDPSAVEDIFVNNQGFTVTSNLGAFLRQRREPNSTVTLWIDAVCINQTDFQEKNQQIPMMSMIYAGAARLTIWLGSASEDSHLAIDQLRLLGSGSPYDKMLRLGETQVQQIQRLLKRPWWTRIWIVQELVLGGAFCEFDKIMVFCGPEVLSWPNLVIAAARLKAHEDDQREVLPVISTILELDSLRESARHYLHRPDALVASFDLLCRFRNFLATNPRDKIYAIYNMFSTSPAESLRPRYEAEVYDVYLDFAIATISSEIGLEILRHCGESGPAMPSWVPDWSIPLTCEPLPIRRIPRYFDVPWWAEPKRSISDGENNQWEEPCLSQVTFTSPVYSLDPSIANKERRNRLNRLAIGARGSGQVTSLEEIPSGFTFHRFSDEVKSSLGDLLQNNQILLFVEDERCAKSKLLAGNVAKPAHPVRQGEIITERRTKKWLLRELNHLSCNTTITPPQPNQRKLSFNRDEKTLSLDGVLWDTIEITHDEFVGDVAEDWLNATRFMVAVGSSDTKEDGRRLRYAEWLPEIPFGWTPAPPRTTISNTGHLLVVEGMQILRKQPYDLYHKPFHLPHVVPDPYWEARNQADDLAMRLMRESPLPYIVGPGSSSEEGQKFKFAVVEAERCWRSKLSIVPQGTLDPCIEQFALGRKFFITPKGYFGLGPKNTKPGDRIIALPGSQVPFVMREESTKNFQHAWRLIGESFVHGVMNGEIIAQWKSGVLKSETIVLV</sequence>
<comment type="caution">
    <text evidence="2">The sequence shown here is derived from an EMBL/GenBank/DDBJ whole genome shotgun (WGS) entry which is preliminary data.</text>
</comment>
<dbReference type="EMBL" id="JAGPXC010000007">
    <property type="protein sequence ID" value="KAH6648755.1"/>
    <property type="molecule type" value="Genomic_DNA"/>
</dbReference>
<evidence type="ECO:0000313" key="2">
    <source>
        <dbReference type="EMBL" id="KAH6648755.1"/>
    </source>
</evidence>
<dbReference type="InterPro" id="IPR010730">
    <property type="entry name" value="HET"/>
</dbReference>
<name>A0A9P8ZT48_9PEZI</name>
<keyword evidence="3" id="KW-1185">Reference proteome</keyword>
<dbReference type="GeneID" id="70129415"/>
<dbReference type="InterPro" id="IPR052895">
    <property type="entry name" value="HetReg/Transcr_Mod"/>
</dbReference>
<dbReference type="Pfam" id="PF06985">
    <property type="entry name" value="HET"/>
    <property type="match status" value="1"/>
</dbReference>
<reference evidence="2" key="1">
    <citation type="journal article" date="2021" name="Nat. Commun.">
        <title>Genetic determinants of endophytism in the Arabidopsis root mycobiome.</title>
        <authorList>
            <person name="Mesny F."/>
            <person name="Miyauchi S."/>
            <person name="Thiergart T."/>
            <person name="Pickel B."/>
            <person name="Atanasova L."/>
            <person name="Karlsson M."/>
            <person name="Huettel B."/>
            <person name="Barry K.W."/>
            <person name="Haridas S."/>
            <person name="Chen C."/>
            <person name="Bauer D."/>
            <person name="Andreopoulos W."/>
            <person name="Pangilinan J."/>
            <person name="LaButti K."/>
            <person name="Riley R."/>
            <person name="Lipzen A."/>
            <person name="Clum A."/>
            <person name="Drula E."/>
            <person name="Henrissat B."/>
            <person name="Kohler A."/>
            <person name="Grigoriev I.V."/>
            <person name="Martin F.M."/>
            <person name="Hacquard S."/>
        </authorList>
    </citation>
    <scope>NUCLEOTIDE SEQUENCE</scope>
    <source>
        <strain evidence="2">MPI-SDFR-AT-0073</strain>
    </source>
</reference>
<protein>
    <submittedName>
        <fullName evidence="2">Heterokaryon incompatibility protein-domain-containing protein</fullName>
    </submittedName>
</protein>
<dbReference type="OrthoDB" id="4773606at2759"/>
<gene>
    <name evidence="2" type="ORF">BKA67DRAFT_538768</name>
</gene>
<proteinExistence type="predicted"/>
<dbReference type="PANTHER" id="PTHR24148:SF73">
    <property type="entry name" value="HET DOMAIN PROTEIN (AFU_ORTHOLOGUE AFUA_8G01020)"/>
    <property type="match status" value="1"/>
</dbReference>
<dbReference type="RefSeq" id="XP_045955262.1">
    <property type="nucleotide sequence ID" value="XM_046100523.1"/>
</dbReference>